<dbReference type="AlphaFoldDB" id="X1I3D6"/>
<name>X1I3D6_9ZZZZ</name>
<organism evidence="1">
    <name type="scientific">marine sediment metagenome</name>
    <dbReference type="NCBI Taxonomy" id="412755"/>
    <lineage>
        <taxon>unclassified sequences</taxon>
        <taxon>metagenomes</taxon>
        <taxon>ecological metagenomes</taxon>
    </lineage>
</organism>
<dbReference type="EMBL" id="BARU01015457">
    <property type="protein sequence ID" value="GAH52053.1"/>
    <property type="molecule type" value="Genomic_DNA"/>
</dbReference>
<reference evidence="1" key="1">
    <citation type="journal article" date="2014" name="Front. Microbiol.">
        <title>High frequency of phylogenetically diverse reductive dehalogenase-homologous genes in deep subseafloor sedimentary metagenomes.</title>
        <authorList>
            <person name="Kawai M."/>
            <person name="Futagami T."/>
            <person name="Toyoda A."/>
            <person name="Takaki Y."/>
            <person name="Nishi S."/>
            <person name="Hori S."/>
            <person name="Arai W."/>
            <person name="Tsubouchi T."/>
            <person name="Morono Y."/>
            <person name="Uchiyama I."/>
            <person name="Ito T."/>
            <person name="Fujiyama A."/>
            <person name="Inagaki F."/>
            <person name="Takami H."/>
        </authorList>
    </citation>
    <scope>NUCLEOTIDE SEQUENCE</scope>
    <source>
        <strain evidence="1">Expedition CK06-06</strain>
    </source>
</reference>
<gene>
    <name evidence="1" type="ORF">S03H2_26558</name>
</gene>
<proteinExistence type="predicted"/>
<evidence type="ECO:0000313" key="1">
    <source>
        <dbReference type="EMBL" id="GAH52053.1"/>
    </source>
</evidence>
<feature type="non-terminal residue" evidence="1">
    <location>
        <position position="1"/>
    </location>
</feature>
<comment type="caution">
    <text evidence="1">The sequence shown here is derived from an EMBL/GenBank/DDBJ whole genome shotgun (WGS) entry which is preliminary data.</text>
</comment>
<sequence length="46" mass="5412">LENEIKPDKIIVGTNKVETFEIFKKLFEPIINEKKIIRKDGEIRGK</sequence>
<accession>X1I3D6</accession>
<protein>
    <submittedName>
        <fullName evidence="1">Uncharacterized protein</fullName>
    </submittedName>
</protein>